<keyword evidence="3" id="KW-1185">Reference proteome</keyword>
<protein>
    <submittedName>
        <fullName evidence="2">Uncharacterized protein</fullName>
    </submittedName>
</protein>
<proteinExistence type="predicted"/>
<feature type="transmembrane region" description="Helical" evidence="1">
    <location>
        <begin position="20"/>
        <end position="53"/>
    </location>
</feature>
<gene>
    <name evidence="2" type="ORF">YC6258_00641</name>
</gene>
<dbReference type="Proteomes" id="UP000032266">
    <property type="component" value="Chromosome"/>
</dbReference>
<feature type="transmembrane region" description="Helical" evidence="1">
    <location>
        <begin position="65"/>
        <end position="85"/>
    </location>
</feature>
<evidence type="ECO:0000313" key="2">
    <source>
        <dbReference type="EMBL" id="AJQ92691.1"/>
    </source>
</evidence>
<accession>A0A0C5VES0</accession>
<keyword evidence="1" id="KW-1133">Transmembrane helix</keyword>
<organism evidence="2 3">
    <name type="scientific">Gynuella sunshinyii YC6258</name>
    <dbReference type="NCBI Taxonomy" id="1445510"/>
    <lineage>
        <taxon>Bacteria</taxon>
        <taxon>Pseudomonadati</taxon>
        <taxon>Pseudomonadota</taxon>
        <taxon>Gammaproteobacteria</taxon>
        <taxon>Oceanospirillales</taxon>
        <taxon>Saccharospirillaceae</taxon>
        <taxon>Gynuella</taxon>
    </lineage>
</organism>
<reference evidence="2 3" key="1">
    <citation type="submission" date="2014-01" db="EMBL/GenBank/DDBJ databases">
        <title>Full genme sequencing of cellulolytic bacterium Gynuella sunshinyii YC6258T gen. nov., sp. nov.</title>
        <authorList>
            <person name="Khan H."/>
            <person name="Chung E.J."/>
            <person name="Chung Y.R."/>
        </authorList>
    </citation>
    <scope>NUCLEOTIDE SEQUENCE [LARGE SCALE GENOMIC DNA]</scope>
    <source>
        <strain evidence="2 3">YC6258</strain>
    </source>
</reference>
<dbReference type="STRING" id="1445510.YC6258_00641"/>
<keyword evidence="1" id="KW-0472">Membrane</keyword>
<dbReference type="HOGENOM" id="CLU_1480067_0_0_6"/>
<sequence>MVFALLLPIGKWKNRWSPYMILAVLIVEAVFAMTGMLLNPVPGVLQFAFFILLTLSAQLPRPLSILSYLLLLLMNHLPFVLVSHGQANWDFVFDLLPDQLVFIAFSEILWQSRRVIEENRKLIDELVEHNDNCTRSINQLLKLWFSPNGIKKYLHSLPKVSVTKKSLIACSWLKVPLKTESA</sequence>
<keyword evidence="1" id="KW-0812">Transmembrane</keyword>
<dbReference type="EMBL" id="CP007142">
    <property type="protein sequence ID" value="AJQ92691.1"/>
    <property type="molecule type" value="Genomic_DNA"/>
</dbReference>
<dbReference type="KEGG" id="gsn:YC6258_00641"/>
<name>A0A0C5VES0_9GAMM</name>
<evidence type="ECO:0000313" key="3">
    <source>
        <dbReference type="Proteomes" id="UP000032266"/>
    </source>
</evidence>
<dbReference type="AlphaFoldDB" id="A0A0C5VES0"/>
<evidence type="ECO:0000256" key="1">
    <source>
        <dbReference type="SAM" id="Phobius"/>
    </source>
</evidence>